<dbReference type="AlphaFoldDB" id="A0A2M7G6Z5"/>
<dbReference type="EC" id="2.7.7.7" evidence="2"/>
<dbReference type="NCBIfam" id="NF004226">
    <property type="entry name" value="PRK05673.1"/>
    <property type="match status" value="1"/>
</dbReference>
<keyword evidence="4" id="KW-0808">Transferase</keyword>
<dbReference type="GO" id="GO:0008408">
    <property type="term" value="F:3'-5' exonuclease activity"/>
    <property type="evidence" value="ECO:0007669"/>
    <property type="project" value="InterPro"/>
</dbReference>
<comment type="caution">
    <text evidence="10">The sequence shown here is derived from an EMBL/GenBank/DDBJ whole genome shotgun (WGS) entry which is preliminary data.</text>
</comment>
<evidence type="ECO:0000313" key="11">
    <source>
        <dbReference type="Proteomes" id="UP000231019"/>
    </source>
</evidence>
<dbReference type="Pfam" id="PF01336">
    <property type="entry name" value="tRNA_anti-codon"/>
    <property type="match status" value="1"/>
</dbReference>
<dbReference type="InterPro" id="IPR016195">
    <property type="entry name" value="Pol/histidinol_Pase-like"/>
</dbReference>
<dbReference type="Pfam" id="PF14579">
    <property type="entry name" value="HHH_6"/>
    <property type="match status" value="1"/>
</dbReference>
<dbReference type="CDD" id="cd04485">
    <property type="entry name" value="DnaE_OBF"/>
    <property type="match status" value="1"/>
</dbReference>
<dbReference type="InterPro" id="IPR041931">
    <property type="entry name" value="DNA_pol3_alpha_thumb_dom"/>
</dbReference>
<evidence type="ECO:0000256" key="4">
    <source>
        <dbReference type="ARBA" id="ARBA00022679"/>
    </source>
</evidence>
<dbReference type="InterPro" id="IPR003141">
    <property type="entry name" value="Pol/His_phosphatase_N"/>
</dbReference>
<dbReference type="PANTHER" id="PTHR32294:SF0">
    <property type="entry name" value="DNA POLYMERASE III SUBUNIT ALPHA"/>
    <property type="match status" value="1"/>
</dbReference>
<dbReference type="NCBIfam" id="NF005298">
    <property type="entry name" value="PRK06826.1"/>
    <property type="match status" value="1"/>
</dbReference>
<evidence type="ECO:0000256" key="2">
    <source>
        <dbReference type="ARBA" id="ARBA00012417"/>
    </source>
</evidence>
<dbReference type="GO" id="GO:0005737">
    <property type="term" value="C:cytoplasm"/>
    <property type="evidence" value="ECO:0007669"/>
    <property type="project" value="UniProtKB-SubCell"/>
</dbReference>
<dbReference type="InterPro" id="IPR004365">
    <property type="entry name" value="NA-bd_OB_tRNA"/>
</dbReference>
<accession>A0A2M7G6Z5</accession>
<dbReference type="SMART" id="SM00481">
    <property type="entry name" value="POLIIIAc"/>
    <property type="match status" value="1"/>
</dbReference>
<evidence type="ECO:0000259" key="9">
    <source>
        <dbReference type="SMART" id="SM00481"/>
    </source>
</evidence>
<dbReference type="Gene3D" id="2.40.50.140">
    <property type="entry name" value="Nucleic acid-binding proteins"/>
    <property type="match status" value="1"/>
</dbReference>
<dbReference type="Gene3D" id="3.20.20.140">
    <property type="entry name" value="Metal-dependent hydrolases"/>
    <property type="match status" value="1"/>
</dbReference>
<dbReference type="Pfam" id="PF07733">
    <property type="entry name" value="DNA_pol3_alpha"/>
    <property type="match status" value="1"/>
</dbReference>
<name>A0A2M7G6Z5_9BACT</name>
<dbReference type="InterPro" id="IPR029460">
    <property type="entry name" value="DNAPol_HHH"/>
</dbReference>
<evidence type="ECO:0000256" key="8">
    <source>
        <dbReference type="ARBA" id="ARBA00049244"/>
    </source>
</evidence>
<dbReference type="Gene3D" id="1.10.10.1600">
    <property type="entry name" value="Bacterial DNA polymerase III alpha subunit, thumb domain"/>
    <property type="match status" value="1"/>
</dbReference>
<dbReference type="InterPro" id="IPR011708">
    <property type="entry name" value="DNA_pol3_alpha_NTPase_dom"/>
</dbReference>
<feature type="domain" description="Polymerase/histidinol phosphatase N-terminal" evidence="9">
    <location>
        <begin position="7"/>
        <end position="74"/>
    </location>
</feature>
<dbReference type="InterPro" id="IPR040982">
    <property type="entry name" value="DNA_pol3_finger"/>
</dbReference>
<reference evidence="10 11" key="1">
    <citation type="submission" date="2017-09" db="EMBL/GenBank/DDBJ databases">
        <title>Depth-based differentiation of microbial function through sediment-hosted aquifers and enrichment of novel symbionts in the deep terrestrial subsurface.</title>
        <authorList>
            <person name="Probst A.J."/>
            <person name="Ladd B."/>
            <person name="Jarett J.K."/>
            <person name="Geller-Mcgrath D.E."/>
            <person name="Sieber C.M."/>
            <person name="Emerson J.B."/>
            <person name="Anantharaman K."/>
            <person name="Thomas B.C."/>
            <person name="Malmstrom R."/>
            <person name="Stieglmeier M."/>
            <person name="Klingl A."/>
            <person name="Woyke T."/>
            <person name="Ryan C.M."/>
            <person name="Banfield J.F."/>
        </authorList>
    </citation>
    <scope>NUCLEOTIDE SEQUENCE [LARGE SCALE GENOMIC DNA]</scope>
    <source>
        <strain evidence="10">CG17_big_fil_post_rev_8_21_14_2_50_48_46</strain>
    </source>
</reference>
<evidence type="ECO:0000256" key="5">
    <source>
        <dbReference type="ARBA" id="ARBA00022695"/>
    </source>
</evidence>
<sequence length="1162" mass="131743">MSAPQFVHCNVHTEFSLLDSTVRIKEVIAKAVEMGMPALAITDNGVMYGALEFYKQARKNGIKPLLGCEMYVAPKGIQDRTGRRTGENNQRLTLIAKNETGYRNLLKLVSESHIKGFYYKPRVDHEMLERHCDGLIAMSAGMGGELPQKLMKEDYAGAKQLANWYKERFDFYLELQDHRIELQQKINRGMMQLSKDLGIPVAATNDVHYLNQADSQLHEMVLCIADGKTLNDTNRYRYPGGPEYYLKSPEEMAHLFQEVPEALSNTLVIAEKCHVIIETGNYKLPIYDVPPGHTPESYLRELTWKGIRERYPDKVTPEIRQRVEFELGVIEHMGFPSYFLVVWDFINYARMHGISVGPGRGSAAGSIVSYALRITDIDPIPFQLLFERFLNPDRISMPDIDIDFCIERREEVIQYVTRKYGADKVAQILTVGTLGAKMVVRDIARTRGFAPSEADRLAKMIPTKPGVKLEEYIQEGSELRAEMNKNPEIKQLIEDALKLEGNARQVGVHAAGVVISRDSLDTVVPLRAEDGKLITQFTKDEVEEVGLLKMDFLGLRNLTMISKTLEILKESRGIELDMGHLPFDDENTYKLLSSGYTVGVFQLESSGMQKLVRRLMPNNIEDITALVALYRPGPLGSGMDKDFVERKFGRQPVTYYDTSLEEMVKPILKDTFGLILYQEQIMQISRVVAEFTPGEADNLRKAMGKKQADVMAKMKAKFIDGSEKKQIRREVSENLFNVMEEFAKYGFNKSHSAAYAYVAYQTAWLKANYPVEYMAALISSVMSTQDKVPLYVGEARRMKINILPPDINESLNNFSVFDKNIRFGLGAVKNLGAAAIENILAERQQNGPFSSFYDFCTRVDLRVCNKRSIESLIKAGAFTSILDNRGMLLHNLDRTMGAANNVQKHKNMGQISLFELDSAADLDFQQAPELEEAPEFEREALLSYEKEVIGIYVSGHPLDMVQEQVQAFAQHSVSELEELDEGRETILAGLVVERRLKTNEKNDTMLFLKIEDLTGEIEIFVAPKTFEKFRTLLENEDKLLLKAKIRPKRDENEPPRLALFGVYSLMQLESLRLCFPEYDIRRLTALRCLLQEFPGETPVVICSEQEPENAIAVGCDFWIQPEEKLMRRLIKSLGQENVILYQVAKPGVEQAAPAPENETVSV</sequence>
<proteinExistence type="predicted"/>
<organism evidence="10 11">
    <name type="scientific">bacterium (Candidatus Blackallbacteria) CG17_big_fil_post_rev_8_21_14_2_50_48_46</name>
    <dbReference type="NCBI Taxonomy" id="2014261"/>
    <lineage>
        <taxon>Bacteria</taxon>
        <taxon>Candidatus Blackallbacteria</taxon>
    </lineage>
</organism>
<dbReference type="Pfam" id="PF17657">
    <property type="entry name" value="DNA_pol3_finger"/>
    <property type="match status" value="1"/>
</dbReference>
<dbReference type="CDD" id="cd12113">
    <property type="entry name" value="PHP_PolIIIA_DnaE3"/>
    <property type="match status" value="1"/>
</dbReference>
<dbReference type="EMBL" id="PFFQ01000019">
    <property type="protein sequence ID" value="PIW17822.1"/>
    <property type="molecule type" value="Genomic_DNA"/>
</dbReference>
<evidence type="ECO:0000313" key="10">
    <source>
        <dbReference type="EMBL" id="PIW17822.1"/>
    </source>
</evidence>
<evidence type="ECO:0000256" key="7">
    <source>
        <dbReference type="ARBA" id="ARBA00022932"/>
    </source>
</evidence>
<comment type="catalytic activity">
    <reaction evidence="8">
        <text>DNA(n) + a 2'-deoxyribonucleoside 5'-triphosphate = DNA(n+1) + diphosphate</text>
        <dbReference type="Rhea" id="RHEA:22508"/>
        <dbReference type="Rhea" id="RHEA-COMP:17339"/>
        <dbReference type="Rhea" id="RHEA-COMP:17340"/>
        <dbReference type="ChEBI" id="CHEBI:33019"/>
        <dbReference type="ChEBI" id="CHEBI:61560"/>
        <dbReference type="ChEBI" id="CHEBI:173112"/>
        <dbReference type="EC" id="2.7.7.7"/>
    </reaction>
</comment>
<evidence type="ECO:0000256" key="3">
    <source>
        <dbReference type="ARBA" id="ARBA00019114"/>
    </source>
</evidence>
<keyword evidence="6" id="KW-0235">DNA replication</keyword>
<dbReference type="Gene3D" id="1.10.150.870">
    <property type="match status" value="1"/>
</dbReference>
<gene>
    <name evidence="10" type="ORF">COW36_07070</name>
</gene>
<dbReference type="SUPFAM" id="SSF89550">
    <property type="entry name" value="PHP domain-like"/>
    <property type="match status" value="1"/>
</dbReference>
<comment type="subcellular location">
    <subcellularLocation>
        <location evidence="1">Cytoplasm</location>
    </subcellularLocation>
</comment>
<dbReference type="PANTHER" id="PTHR32294">
    <property type="entry name" value="DNA POLYMERASE III SUBUNIT ALPHA"/>
    <property type="match status" value="1"/>
</dbReference>
<evidence type="ECO:0000256" key="6">
    <source>
        <dbReference type="ARBA" id="ARBA00022705"/>
    </source>
</evidence>
<evidence type="ECO:0000256" key="1">
    <source>
        <dbReference type="ARBA" id="ARBA00004496"/>
    </source>
</evidence>
<keyword evidence="7" id="KW-0239">DNA-directed DNA polymerase</keyword>
<protein>
    <recommendedName>
        <fullName evidence="3">DNA polymerase III subunit alpha</fullName>
        <ecNumber evidence="2">2.7.7.7</ecNumber>
    </recommendedName>
</protein>
<dbReference type="Pfam" id="PF02811">
    <property type="entry name" value="PHP"/>
    <property type="match status" value="1"/>
</dbReference>
<dbReference type="GO" id="GO:0006260">
    <property type="term" value="P:DNA replication"/>
    <property type="evidence" value="ECO:0007669"/>
    <property type="project" value="UniProtKB-KW"/>
</dbReference>
<keyword evidence="5" id="KW-0548">Nucleotidyltransferase</keyword>
<dbReference type="GO" id="GO:0003676">
    <property type="term" value="F:nucleic acid binding"/>
    <property type="evidence" value="ECO:0007669"/>
    <property type="project" value="InterPro"/>
</dbReference>
<dbReference type="InterPro" id="IPR012340">
    <property type="entry name" value="NA-bd_OB-fold"/>
</dbReference>
<dbReference type="InterPro" id="IPR004805">
    <property type="entry name" value="DnaE2/DnaE/PolC"/>
</dbReference>
<dbReference type="InterPro" id="IPR004013">
    <property type="entry name" value="PHP_dom"/>
</dbReference>
<dbReference type="NCBIfam" id="TIGR00594">
    <property type="entry name" value="polc"/>
    <property type="match status" value="1"/>
</dbReference>
<dbReference type="Proteomes" id="UP000231019">
    <property type="component" value="Unassembled WGS sequence"/>
</dbReference>
<dbReference type="GO" id="GO:0003887">
    <property type="term" value="F:DNA-directed DNA polymerase activity"/>
    <property type="evidence" value="ECO:0007669"/>
    <property type="project" value="UniProtKB-KW"/>
</dbReference>